<dbReference type="InterPro" id="IPR001387">
    <property type="entry name" value="Cro/C1-type_HTH"/>
</dbReference>
<dbReference type="Pfam" id="PF13443">
    <property type="entry name" value="HTH_26"/>
    <property type="match status" value="1"/>
</dbReference>
<dbReference type="InterPro" id="IPR010982">
    <property type="entry name" value="Lambda_DNA-bd_dom_sf"/>
</dbReference>
<accession>A0ABU5CS51</accession>
<dbReference type="EMBL" id="JAWDIQ010000002">
    <property type="protein sequence ID" value="MDY0409206.1"/>
    <property type="molecule type" value="Genomic_DNA"/>
</dbReference>
<proteinExistence type="predicted"/>
<name>A0ABU5CS51_9BACI</name>
<evidence type="ECO:0000313" key="2">
    <source>
        <dbReference type="EMBL" id="MDY0409206.1"/>
    </source>
</evidence>
<evidence type="ECO:0000259" key="1">
    <source>
        <dbReference type="PROSITE" id="PS50943"/>
    </source>
</evidence>
<dbReference type="PROSITE" id="PS50943">
    <property type="entry name" value="HTH_CROC1"/>
    <property type="match status" value="1"/>
</dbReference>
<dbReference type="RefSeq" id="WP_320380013.1">
    <property type="nucleotide sequence ID" value="NZ_JAWDIQ010000002.1"/>
</dbReference>
<keyword evidence="3" id="KW-1185">Reference proteome</keyword>
<evidence type="ECO:0000313" key="3">
    <source>
        <dbReference type="Proteomes" id="UP001275315"/>
    </source>
</evidence>
<gene>
    <name evidence="2" type="ORF">RWD45_12320</name>
</gene>
<dbReference type="Proteomes" id="UP001275315">
    <property type="component" value="Unassembled WGS sequence"/>
</dbReference>
<organism evidence="2 3">
    <name type="scientific">Paracerasibacillus soli</name>
    <dbReference type="NCBI Taxonomy" id="480284"/>
    <lineage>
        <taxon>Bacteria</taxon>
        <taxon>Bacillati</taxon>
        <taxon>Bacillota</taxon>
        <taxon>Bacilli</taxon>
        <taxon>Bacillales</taxon>
        <taxon>Bacillaceae</taxon>
        <taxon>Paracerasibacillus</taxon>
    </lineage>
</organism>
<comment type="caution">
    <text evidence="2">The sequence shown here is derived from an EMBL/GenBank/DDBJ whole genome shotgun (WGS) entry which is preliminary data.</text>
</comment>
<protein>
    <submittedName>
        <fullName evidence="2">Helix-turn-helix transcriptional regulator</fullName>
    </submittedName>
</protein>
<sequence length="131" mass="15354">MYKRKNIIELVNDTIMTFGQVKVECKLQEKIDEMDISLIELSHLTGIRYASLCDLKNNKKVTLNLQHLTAIMIALRIQSFDELFTLTFEDEEQSKMFSVESELYKKNGLPHDAIEQMKANKEILDKHYNKK</sequence>
<feature type="domain" description="HTH cro/C1-type" evidence="1">
    <location>
        <begin position="27"/>
        <end position="83"/>
    </location>
</feature>
<reference evidence="2 3" key="1">
    <citation type="submission" date="2023-10" db="EMBL/GenBank/DDBJ databases">
        <title>Virgibacillus soli CC-YMP-6 genome.</title>
        <authorList>
            <person name="Miliotis G."/>
            <person name="Sengupta P."/>
            <person name="Hameed A."/>
            <person name="Chuvochina M."/>
            <person name="Mcdonagh F."/>
            <person name="Simpson A.C."/>
            <person name="Singh N.K."/>
            <person name="Rekha P.D."/>
            <person name="Raman K."/>
            <person name="Hugenholtz P."/>
            <person name="Venkateswaran K."/>
        </authorList>
    </citation>
    <scope>NUCLEOTIDE SEQUENCE [LARGE SCALE GENOMIC DNA]</scope>
    <source>
        <strain evidence="2 3">CC-YMP-6</strain>
    </source>
</reference>
<dbReference type="SUPFAM" id="SSF47413">
    <property type="entry name" value="lambda repressor-like DNA-binding domains"/>
    <property type="match status" value="1"/>
</dbReference>